<evidence type="ECO:0000313" key="1">
    <source>
        <dbReference type="EMBL" id="DAZ91094.1"/>
    </source>
</evidence>
<name>A0A9N6YJY9_9NIDO</name>
<organism evidence="1">
    <name type="scientific">Pond slider nidovirus</name>
    <dbReference type="NCBI Taxonomy" id="2961778"/>
    <lineage>
        <taxon>Viruses</taxon>
        <taxon>Riboviria</taxon>
        <taxon>Orthornavirae</taxon>
        <taxon>Pisuviricota</taxon>
        <taxon>Pisoniviricetes</taxon>
        <taxon>Nidovirales</taxon>
    </lineage>
</organism>
<reference evidence="1" key="1">
    <citation type="journal article" date="2022" name="ISME Commun">
        <title>Revealing the uncharacterised diversity of amphibian and reptile viruses.</title>
        <authorList>
            <person name="Harding E.F."/>
            <person name="Russo A.G."/>
            <person name="Yan G.J.H."/>
            <person name="Mercer L.K."/>
            <person name="White P.A."/>
        </authorList>
    </citation>
    <scope>NUCLEOTIDE SEQUENCE</scope>
</reference>
<dbReference type="EMBL" id="BK061392">
    <property type="protein sequence ID" value="DAZ91094.1"/>
    <property type="molecule type" value="Genomic_RNA"/>
</dbReference>
<proteinExistence type="predicted"/>
<accession>A0A9N6YJY9</accession>
<sequence>MKMLFLQLTLALSLSSSAFAWLVYPSCSTWHCALNSYVQPVCLKQEHLSKGKMSTTPHISLSYSDAMTAPRMASFCLWTGDRALVKPGIIPNCRDLGGRCSLRDGILKQRGKPITLKQVSASKGYVYQHPLKINIGGVSAGLIPMYCSCSLSYGNKEQWTRFVADKGLGQSWEKYFKNWYHELTPGVWLEYLSELDHIESSSVVTRRFRKETPLCIEDTNVKALSKFSSTMFGFEGNSPSYVPGASPPKHFYLRSMVTAHTFMSKYNLTNNYYLDVIERIVSVNPWVILSVYDPELLNNGSIVLNFLARRKRNSCVAKCVFPTVHSTRRHLFYIYVCEDGLL</sequence>
<protein>
    <submittedName>
        <fullName evidence="1">Uncharacterized protein</fullName>
    </submittedName>
</protein>
<reference evidence="1" key="2">
    <citation type="submission" date="2022-06" db="EMBL/GenBank/DDBJ databases">
        <authorList>
            <person name="Harding E.F."/>
            <person name="Russo A.G."/>
            <person name="Yan G.J.H."/>
            <person name="Mercer L.K."/>
            <person name="White P.A."/>
        </authorList>
    </citation>
    <scope>NUCLEOTIDE SEQUENCE</scope>
</reference>